<sequence length="130" mass="13822">MIRIHLASVFVDDQAKALDFYTRVLGLEPRQDIDMGDGNRWLTVGNPGAPGVELLLEPSAHPAVGPFRDALVGDGIPATQLAVDDLDAEHERLTGLGVTFVQPPMDFGPVAVAVIDDTVGNLIQLAQLKG</sequence>
<dbReference type="RefSeq" id="WP_425305735.1">
    <property type="nucleotide sequence ID" value="NZ_BBLU01000014.1"/>
</dbReference>
<dbReference type="PROSITE" id="PS51819">
    <property type="entry name" value="VOC"/>
    <property type="match status" value="1"/>
</dbReference>
<organism evidence="2 3">
    <name type="scientific">Demequina mangrovi</name>
    <dbReference type="NCBI Taxonomy" id="1043493"/>
    <lineage>
        <taxon>Bacteria</taxon>
        <taxon>Bacillati</taxon>
        <taxon>Actinomycetota</taxon>
        <taxon>Actinomycetes</taxon>
        <taxon>Micrococcales</taxon>
        <taxon>Demequinaceae</taxon>
        <taxon>Demequina</taxon>
    </lineage>
</organism>
<feature type="domain" description="VOC" evidence="1">
    <location>
        <begin position="3"/>
        <end position="128"/>
    </location>
</feature>
<keyword evidence="3" id="KW-1185">Reference proteome</keyword>
<dbReference type="STRING" id="1043493.SAMN05421637_2426"/>
<name>A0A1H7A8I1_9MICO</name>
<protein>
    <recommendedName>
        <fullName evidence="1">VOC domain-containing protein</fullName>
    </recommendedName>
</protein>
<dbReference type="PANTHER" id="PTHR36437">
    <property type="entry name" value="GLYOXALASE/BLEOMYCIN RESISTANCE PROTEIN/DIOXYGENASE"/>
    <property type="match status" value="1"/>
</dbReference>
<dbReference type="Proteomes" id="UP000183315">
    <property type="component" value="Unassembled WGS sequence"/>
</dbReference>
<dbReference type="CDD" id="cd07263">
    <property type="entry name" value="VOC_like"/>
    <property type="match status" value="1"/>
</dbReference>
<dbReference type="eggNOG" id="COG0346">
    <property type="taxonomic scope" value="Bacteria"/>
</dbReference>
<gene>
    <name evidence="2" type="ORF">SAMN05421637_2426</name>
</gene>
<dbReference type="Pfam" id="PF00903">
    <property type="entry name" value="Glyoxalase"/>
    <property type="match status" value="1"/>
</dbReference>
<dbReference type="InterPro" id="IPR004360">
    <property type="entry name" value="Glyas_Fos-R_dOase_dom"/>
</dbReference>
<dbReference type="EMBL" id="FNZI01000006">
    <property type="protein sequence ID" value="SEJ61891.1"/>
    <property type="molecule type" value="Genomic_DNA"/>
</dbReference>
<dbReference type="Gene3D" id="3.10.180.10">
    <property type="entry name" value="2,3-Dihydroxybiphenyl 1,2-Dioxygenase, domain 1"/>
    <property type="match status" value="1"/>
</dbReference>
<reference evidence="3" key="1">
    <citation type="submission" date="2016-10" db="EMBL/GenBank/DDBJ databases">
        <authorList>
            <person name="Varghese N."/>
        </authorList>
    </citation>
    <scope>NUCLEOTIDE SEQUENCE [LARGE SCALE GENOMIC DNA]</scope>
    <source>
        <strain evidence="3">DSM 24868</strain>
    </source>
</reference>
<dbReference type="InterPro" id="IPR029068">
    <property type="entry name" value="Glyas_Bleomycin-R_OHBP_Dase"/>
</dbReference>
<evidence type="ECO:0000313" key="2">
    <source>
        <dbReference type="EMBL" id="SEJ61891.1"/>
    </source>
</evidence>
<proteinExistence type="predicted"/>
<dbReference type="PANTHER" id="PTHR36437:SF2">
    <property type="entry name" value="GLYOXALASE_BLEOMYCIN RESISTANCE PROTEIN_DIOXYGENASE"/>
    <property type="match status" value="1"/>
</dbReference>
<dbReference type="InterPro" id="IPR037523">
    <property type="entry name" value="VOC_core"/>
</dbReference>
<accession>A0A1H7A8I1</accession>
<dbReference type="SUPFAM" id="SSF54593">
    <property type="entry name" value="Glyoxalase/Bleomycin resistance protein/Dihydroxybiphenyl dioxygenase"/>
    <property type="match status" value="1"/>
</dbReference>
<evidence type="ECO:0000313" key="3">
    <source>
        <dbReference type="Proteomes" id="UP000183315"/>
    </source>
</evidence>
<dbReference type="AlphaFoldDB" id="A0A1H7A8I1"/>
<evidence type="ECO:0000259" key="1">
    <source>
        <dbReference type="PROSITE" id="PS51819"/>
    </source>
</evidence>